<keyword evidence="2" id="KW-1185">Reference proteome</keyword>
<gene>
    <name evidence="1" type="ORF">PPSIR1_02071</name>
</gene>
<evidence type="ECO:0000313" key="1">
    <source>
        <dbReference type="EMBL" id="EDM74284.1"/>
    </source>
</evidence>
<evidence type="ECO:0000313" key="2">
    <source>
        <dbReference type="Proteomes" id="UP000005801"/>
    </source>
</evidence>
<dbReference type="EMBL" id="ABCS01000139">
    <property type="protein sequence ID" value="EDM74284.1"/>
    <property type="molecule type" value="Genomic_DNA"/>
</dbReference>
<organism evidence="1 2">
    <name type="scientific">Plesiocystis pacifica SIR-1</name>
    <dbReference type="NCBI Taxonomy" id="391625"/>
    <lineage>
        <taxon>Bacteria</taxon>
        <taxon>Pseudomonadati</taxon>
        <taxon>Myxococcota</taxon>
        <taxon>Polyangia</taxon>
        <taxon>Nannocystales</taxon>
        <taxon>Nannocystaceae</taxon>
        <taxon>Plesiocystis</taxon>
    </lineage>
</organism>
<dbReference type="Proteomes" id="UP000005801">
    <property type="component" value="Unassembled WGS sequence"/>
</dbReference>
<dbReference type="OrthoDB" id="9820822at2"/>
<dbReference type="STRING" id="391625.PPSIR1_02071"/>
<accession>A6GIN5</accession>
<reference evidence="1 2" key="1">
    <citation type="submission" date="2007-06" db="EMBL/GenBank/DDBJ databases">
        <authorList>
            <person name="Shimkets L."/>
            <person name="Ferriera S."/>
            <person name="Johnson J."/>
            <person name="Kravitz S."/>
            <person name="Beeson K."/>
            <person name="Sutton G."/>
            <person name="Rogers Y.-H."/>
            <person name="Friedman R."/>
            <person name="Frazier M."/>
            <person name="Venter J.C."/>
        </authorList>
    </citation>
    <scope>NUCLEOTIDE SEQUENCE [LARGE SCALE GENOMIC DNA]</scope>
    <source>
        <strain evidence="1 2">SIR-1</strain>
    </source>
</reference>
<proteinExistence type="predicted"/>
<sequence length="458" mass="49351">MDIDHAHRLPLALAASLAPLVSGCVSEAREFEGDNQERAIEVDVVEDNDACTVTRGDLYGSHRAVHADVLLSCPDIKHMHKPQVGLEPGALWGSFGDGQGADFRVAQDGVNFSLDWLSDLPGTDFTGQAPDGRLYRYANNYSGYIYNDGDAWLQAPVDLPSNLSAYFGFHLHPDGEGELHGQFHTGLANGDIQYASLEGGEWSWDVAGKWGGVSGPYAGTDAWDRDFTMRFDLSFGGEALWLLDLDGDTEVPVGAPDADPGFLANPPRPALGGDAPIAVLRRIPGDALHLLSVVDADDWSESPVPDTPEAPEMCDELFAHGVPACPPCEVQGAGVEFDAYELVRTSGGQLWGLWVKSDFDVEYVYEVNQLNATKWQCKADLDASSPYADATLVLAELEADGSVARSLELDLGQVWVDDSARRKINATAYGEDIGVIVQVDTAETGTDARVLRIDTEAI</sequence>
<dbReference type="AlphaFoldDB" id="A6GIN5"/>
<comment type="caution">
    <text evidence="1">The sequence shown here is derived from an EMBL/GenBank/DDBJ whole genome shotgun (WGS) entry which is preliminary data.</text>
</comment>
<protein>
    <submittedName>
        <fullName evidence="1">Uncharacterized protein</fullName>
    </submittedName>
</protein>
<dbReference type="RefSeq" id="WP_006976571.1">
    <property type="nucleotide sequence ID" value="NZ_ABCS01000139.1"/>
</dbReference>
<name>A6GIN5_9BACT</name>